<dbReference type="GO" id="GO:0003899">
    <property type="term" value="F:DNA-directed RNA polymerase activity"/>
    <property type="evidence" value="ECO:0007669"/>
    <property type="project" value="UniProtKB-UniRule"/>
</dbReference>
<dbReference type="CDD" id="cd00653">
    <property type="entry name" value="RNA_pol_B_RPB2"/>
    <property type="match status" value="1"/>
</dbReference>
<dbReference type="Gene3D" id="2.30.150.10">
    <property type="entry name" value="DNA-directed RNA polymerase, beta subunit, external 1 domain"/>
    <property type="match status" value="1"/>
</dbReference>
<evidence type="ECO:0000256" key="9">
    <source>
        <dbReference type="SAM" id="MobiDB-lite"/>
    </source>
</evidence>
<comment type="similarity">
    <text evidence="6 7">Belongs to the RNA polymerase beta chain family.</text>
</comment>
<dbReference type="InterPro" id="IPR042107">
    <property type="entry name" value="DNA-dir_RNA_pol_bsu_ext_1_sf"/>
</dbReference>
<evidence type="ECO:0000256" key="3">
    <source>
        <dbReference type="ARBA" id="ARBA00022695"/>
    </source>
</evidence>
<dbReference type="GO" id="GO:0032549">
    <property type="term" value="F:ribonucleoside binding"/>
    <property type="evidence" value="ECO:0007669"/>
    <property type="project" value="InterPro"/>
</dbReference>
<dbReference type="InterPro" id="IPR015712">
    <property type="entry name" value="DNA-dir_RNA_pol_su2"/>
</dbReference>
<dbReference type="Pfam" id="PF04563">
    <property type="entry name" value="RNA_pol_Rpb2_1"/>
    <property type="match status" value="1"/>
</dbReference>
<dbReference type="OrthoDB" id="9803954at2"/>
<dbReference type="NCBIfam" id="NF001616">
    <property type="entry name" value="PRK00405.1"/>
    <property type="match status" value="1"/>
</dbReference>
<dbReference type="KEGG" id="snay:FZC37_00225"/>
<dbReference type="PANTHER" id="PTHR20856">
    <property type="entry name" value="DNA-DIRECTED RNA POLYMERASE I SUBUNIT 2"/>
    <property type="match status" value="1"/>
</dbReference>
<dbReference type="Gene3D" id="3.90.1800.10">
    <property type="entry name" value="RNA polymerase alpha subunit dimerisation domain"/>
    <property type="match status" value="1"/>
</dbReference>
<evidence type="ECO:0000256" key="5">
    <source>
        <dbReference type="ARBA" id="ARBA00048552"/>
    </source>
</evidence>
<evidence type="ECO:0000259" key="14">
    <source>
        <dbReference type="Pfam" id="PF04565"/>
    </source>
</evidence>
<feature type="domain" description="RNA polymerase Rpb2" evidence="11">
    <location>
        <begin position="1269"/>
        <end position="1343"/>
    </location>
</feature>
<dbReference type="InterPro" id="IPR007641">
    <property type="entry name" value="RNA_pol_Rpb2_7"/>
</dbReference>
<feature type="domain" description="DNA-directed RNA polymerase subunit 2 hybrid-binding" evidence="10">
    <location>
        <begin position="718"/>
        <end position="1265"/>
    </location>
</feature>
<feature type="domain" description="RNA polymerase Rpb2" evidence="12">
    <location>
        <begin position="345"/>
        <end position="453"/>
    </location>
</feature>
<comment type="subunit">
    <text evidence="6 8">The RNAP catalytic core consists of 2 alpha, 1 beta, 1 beta' and 1 omega subunit. When a sigma factor is associated with the core the holoenzyme is formed, which can initiate transcription.</text>
</comment>
<dbReference type="InterPro" id="IPR019462">
    <property type="entry name" value="DNA-dir_RNA_pol_bsu_external_1"/>
</dbReference>
<keyword evidence="2 6" id="KW-0808">Transferase</keyword>
<dbReference type="NCBIfam" id="TIGR02013">
    <property type="entry name" value="rpoB"/>
    <property type="match status" value="1"/>
</dbReference>
<evidence type="ECO:0000256" key="6">
    <source>
        <dbReference type="HAMAP-Rule" id="MF_01321"/>
    </source>
</evidence>
<dbReference type="InterPro" id="IPR037034">
    <property type="entry name" value="RNA_pol_Rpb2_2_sf"/>
</dbReference>
<gene>
    <name evidence="6 16" type="primary">rpoB</name>
    <name evidence="16" type="ORF">FZC37_00225</name>
</gene>
<dbReference type="Pfam" id="PF00562">
    <property type="entry name" value="RNA_pol_Rpb2_6"/>
    <property type="match status" value="1"/>
</dbReference>
<sequence length="1385" mass="154114">MISHLRKKFGNSDSGLYCPDFNEVQLSYMSRFLQFDVDHDKRQNVGLQAVLSSMFPVTDKSNAVTLEFLSYRFEPSRYTVKECKRRGVTYYATLIVSLRARILDNTTDELKEKAVKEQDIVLCDLPLMTDAGTFIINGVEKVVVSQMHKSPGVFFDHDGVKSESVKNQKLQYSAKIIPYRGSWLDFEFDAKDLMYFRIDKRRKLPVTVLLSAIGMTEAEILSFYYMSIEYNLGDFGWYTKLDPKFVKASILKKDIVNADNGEVLLSAGERFTQRVASRFVSAGVKNILVDINELQEMYLGKDVLDDEGNVIASVGTILDNEMVSQLSESVKNITVLRIDEEYRGFIANTLATTRHLDQENALMEICKVLRPGEVVTTEAGKFLLDNLFFSPGRYNLSLVGRVKINSRLGLNIPENTLHLTHDDIKHTLRVFADVADGRGKVDDIDHLGVRRVRVPGELVENQFRLGLMRVIKAFSERISTLPDIESASLQDFLNSRLLSNAIKEFFNTSQMCQFMDQTNPLAEITHKRRLSALGPGGVNRERAGLEVRDVHTTHFGRICPVETPEGQNIGLVSSLTTFASVNCHGFIETPYYKVLNGKVTKEIVKLSAIEEEQYNIAHLDVARDSAGGILADVVVCKSGSDTVHVKKEDVHFVGLTSMQVVSLATSLIPFLENDDAHRALMGANMQRQAVPLLRAESPFVGTGVESVALRGAGTSVYAQEDGVVEKVCNNKVIVTPVSGMGVKTYQLRKLERSNHSTCINQIPIVAEGQKVVKGQMLAAGPSTEDGDLALGRNVLIAFACFKGYTFEDAVVISQRLIKDDVFTSVHIEEFEIVVRDTRFGPEDITRDVPNVGSEKLLHLDESGVVHVGTRVTAGDILVGKVTPKSESPVTPEEKLLRAIFGEKAYDVADSSLYVPSGVSGVVVDVRMFCRRGVQRDQRSLMFVREQIDKLQTNHDDEMSILEGFALQKLRGLLLNQEIKEWHGTKIDEKVCSAIVMDSIPASKWWGIVPKKEAVQDQIHDLKKWYDDLIKGLREKLEMEIERLHAGDELPQGALKVVKVFVATKSKLQPGDKMCGRHGNKGVVSCVVPEEDMPFLEDGTVVDIILNPLSIPSRMNVGQVLETHLGWASVNLGKKFSQLLSDNSPDRVSFIRKLIRDIYGSQMNEEVLSDADVVQMAERLQKGIYFATPVFDGAKAEDVKNMLALSGVSVTGKSRLIDGGTGEYIDLPVNVGYQYILKLHHLVDNKVHARSVGPYSLITQQPLGGKVHFGGQRLGEMECWALQAYGAAYTLQEMLTVKSDDVVGRAKAYEAIAKGDNTFQYGVPESFNVMVKELQSLCLNIQLEKAGVSDVQEEKKSLEEGGQDASSFEQESMSNIEHKEDKRSDC</sequence>
<feature type="domain" description="RNA polymerase beta subunit protrusion" evidence="13">
    <location>
        <begin position="35"/>
        <end position="496"/>
    </location>
</feature>
<keyword evidence="1 6" id="KW-0240">DNA-directed RNA polymerase</keyword>
<protein>
    <recommendedName>
        <fullName evidence="6 8">DNA-directed RNA polymerase subunit beta</fullName>
        <shortName evidence="6">RNAP subunit beta</shortName>
        <ecNumber evidence="6 8">2.7.7.6</ecNumber>
    </recommendedName>
    <alternativeName>
        <fullName evidence="6">RNA polymerase subunit beta</fullName>
    </alternativeName>
    <alternativeName>
        <fullName evidence="6">Transcriptase subunit beta</fullName>
    </alternativeName>
</protein>
<dbReference type="InterPro" id="IPR037033">
    <property type="entry name" value="DNA-dir_RNAP_su2_hyb_sf"/>
</dbReference>
<accession>A0A5C0UJZ7</accession>
<name>A0A5C0UJZ7_9RICK</name>
<dbReference type="RefSeq" id="WP_148952234.1">
    <property type="nucleotide sequence ID" value="NZ_CP043312.1"/>
</dbReference>
<dbReference type="InterPro" id="IPR007642">
    <property type="entry name" value="RNA_pol_Rpb2_2"/>
</dbReference>
<feature type="region of interest" description="Disordered" evidence="9">
    <location>
        <begin position="1349"/>
        <end position="1385"/>
    </location>
</feature>
<evidence type="ECO:0000256" key="8">
    <source>
        <dbReference type="RuleBase" id="RU363031"/>
    </source>
</evidence>
<dbReference type="EC" id="2.7.7.6" evidence="6 8"/>
<reference evidence="16 17" key="1">
    <citation type="submission" date="2019-08" db="EMBL/GenBank/DDBJ databases">
        <title>Highly reduced genomes of protist endosymbionts show evolutionary convergence.</title>
        <authorList>
            <person name="George E."/>
            <person name="Husnik F."/>
            <person name="Tashyreva D."/>
            <person name="Prokopchuk G."/>
            <person name="Horak A."/>
            <person name="Kwong W.K."/>
            <person name="Lukes J."/>
            <person name="Keeling P.J."/>
        </authorList>
    </citation>
    <scope>NUCLEOTIDE SEQUENCE [LARGE SCALE GENOMIC DNA]</scope>
    <source>
        <strain evidence="16">1621</strain>
    </source>
</reference>
<keyword evidence="3 6" id="KW-0548">Nucleotidyltransferase</keyword>
<dbReference type="Pfam" id="PF04561">
    <property type="entry name" value="RNA_pol_Rpb2_2"/>
    <property type="match status" value="2"/>
</dbReference>
<dbReference type="EMBL" id="CP043312">
    <property type="protein sequence ID" value="QEK39873.1"/>
    <property type="molecule type" value="Genomic_DNA"/>
</dbReference>
<organism evidence="16 17">
    <name type="scientific">Candidatus Sneabacter namystus</name>
    <dbReference type="NCBI Taxonomy" id="2601646"/>
    <lineage>
        <taxon>Bacteria</taxon>
        <taxon>Pseudomonadati</taxon>
        <taxon>Pseudomonadota</taxon>
        <taxon>Alphaproteobacteria</taxon>
        <taxon>Rickettsiales</taxon>
        <taxon>Rickettsiaceae</taxon>
        <taxon>Rickettsieae</taxon>
        <taxon>Candidatus Sneabacter</taxon>
    </lineage>
</organism>
<dbReference type="Pfam" id="PF10385">
    <property type="entry name" value="RNA_pol_Rpb2_45"/>
    <property type="match status" value="1"/>
</dbReference>
<dbReference type="Proteomes" id="UP000323844">
    <property type="component" value="Chromosome"/>
</dbReference>
<keyword evidence="17" id="KW-1185">Reference proteome</keyword>
<evidence type="ECO:0000259" key="10">
    <source>
        <dbReference type="Pfam" id="PF00562"/>
    </source>
</evidence>
<dbReference type="InterPro" id="IPR010243">
    <property type="entry name" value="RNA_pol_bsu_bac"/>
</dbReference>
<evidence type="ECO:0000256" key="1">
    <source>
        <dbReference type="ARBA" id="ARBA00022478"/>
    </source>
</evidence>
<dbReference type="GO" id="GO:0000428">
    <property type="term" value="C:DNA-directed RNA polymerase complex"/>
    <property type="evidence" value="ECO:0007669"/>
    <property type="project" value="UniProtKB-KW"/>
</dbReference>
<dbReference type="InterPro" id="IPR007645">
    <property type="entry name" value="RNA_pol_Rpb2_3"/>
</dbReference>
<dbReference type="InterPro" id="IPR007121">
    <property type="entry name" value="RNA_pol_bsu_CS"/>
</dbReference>
<evidence type="ECO:0000259" key="12">
    <source>
        <dbReference type="Pfam" id="PF04561"/>
    </source>
</evidence>
<evidence type="ECO:0000259" key="15">
    <source>
        <dbReference type="Pfam" id="PF10385"/>
    </source>
</evidence>
<proteinExistence type="inferred from homology"/>
<evidence type="ECO:0000259" key="11">
    <source>
        <dbReference type="Pfam" id="PF04560"/>
    </source>
</evidence>
<dbReference type="PROSITE" id="PS01166">
    <property type="entry name" value="RNA_POL_BETA"/>
    <property type="match status" value="1"/>
</dbReference>
<dbReference type="SUPFAM" id="SSF64484">
    <property type="entry name" value="beta and beta-prime subunits of DNA dependent RNA-polymerase"/>
    <property type="match status" value="1"/>
</dbReference>
<evidence type="ECO:0000313" key="17">
    <source>
        <dbReference type="Proteomes" id="UP000323844"/>
    </source>
</evidence>
<comment type="function">
    <text evidence="6 8">DNA-dependent RNA polymerase catalyzes the transcription of DNA into RNA using the four ribonucleoside triphosphates as substrates.</text>
</comment>
<dbReference type="Gene3D" id="3.90.1100.10">
    <property type="match status" value="2"/>
</dbReference>
<feature type="compositionally biased region" description="Polar residues" evidence="9">
    <location>
        <begin position="1363"/>
        <end position="1374"/>
    </location>
</feature>
<feature type="domain" description="DNA-directed RNA polymerase beta subunit external 1" evidence="15">
    <location>
        <begin position="591"/>
        <end position="653"/>
    </location>
</feature>
<dbReference type="Gene3D" id="2.40.50.150">
    <property type="match status" value="1"/>
</dbReference>
<dbReference type="GO" id="GO:0006351">
    <property type="term" value="P:DNA-templated transcription"/>
    <property type="evidence" value="ECO:0007669"/>
    <property type="project" value="UniProtKB-UniRule"/>
</dbReference>
<evidence type="ECO:0000256" key="7">
    <source>
        <dbReference type="RuleBase" id="RU000434"/>
    </source>
</evidence>
<evidence type="ECO:0000256" key="4">
    <source>
        <dbReference type="ARBA" id="ARBA00023163"/>
    </source>
</evidence>
<dbReference type="InterPro" id="IPR007120">
    <property type="entry name" value="DNA-dir_RNAP_su2_dom"/>
</dbReference>
<dbReference type="InterPro" id="IPR007644">
    <property type="entry name" value="RNA_pol_bsu_protrusion"/>
</dbReference>
<dbReference type="HAMAP" id="MF_01321">
    <property type="entry name" value="RNApol_bact_RpoB"/>
    <property type="match status" value="1"/>
</dbReference>
<dbReference type="Gene3D" id="3.90.1110.10">
    <property type="entry name" value="RNA polymerase Rpb2, domain 2"/>
    <property type="match status" value="2"/>
</dbReference>
<evidence type="ECO:0000259" key="13">
    <source>
        <dbReference type="Pfam" id="PF04563"/>
    </source>
</evidence>
<evidence type="ECO:0000313" key="16">
    <source>
        <dbReference type="EMBL" id="QEK39873.1"/>
    </source>
</evidence>
<dbReference type="InterPro" id="IPR014724">
    <property type="entry name" value="RNA_pol_RPB2_OB-fold"/>
</dbReference>
<dbReference type="Gene3D" id="2.40.50.100">
    <property type="match status" value="1"/>
</dbReference>
<feature type="domain" description="RNA polymerase Rpb2" evidence="12">
    <location>
        <begin position="160"/>
        <end position="222"/>
    </location>
</feature>
<dbReference type="GO" id="GO:0003677">
    <property type="term" value="F:DNA binding"/>
    <property type="evidence" value="ECO:0007669"/>
    <property type="project" value="UniProtKB-UniRule"/>
</dbReference>
<dbReference type="Gene3D" id="2.40.270.10">
    <property type="entry name" value="DNA-directed RNA polymerase, subunit 2, domain 6"/>
    <property type="match status" value="2"/>
</dbReference>
<comment type="catalytic activity">
    <reaction evidence="5 6 8">
        <text>RNA(n) + a ribonucleoside 5'-triphosphate = RNA(n+1) + diphosphate</text>
        <dbReference type="Rhea" id="RHEA:21248"/>
        <dbReference type="Rhea" id="RHEA-COMP:14527"/>
        <dbReference type="Rhea" id="RHEA-COMP:17342"/>
        <dbReference type="ChEBI" id="CHEBI:33019"/>
        <dbReference type="ChEBI" id="CHEBI:61557"/>
        <dbReference type="ChEBI" id="CHEBI:140395"/>
        <dbReference type="EC" id="2.7.7.6"/>
    </reaction>
</comment>
<evidence type="ECO:0000256" key="2">
    <source>
        <dbReference type="ARBA" id="ARBA00022679"/>
    </source>
</evidence>
<feature type="domain" description="RNA polymerase Rpb2" evidence="14">
    <location>
        <begin position="513"/>
        <end position="581"/>
    </location>
</feature>
<keyword evidence="4 6" id="KW-0804">Transcription</keyword>
<dbReference type="Pfam" id="PF04565">
    <property type="entry name" value="RNA_pol_Rpb2_3"/>
    <property type="match status" value="1"/>
</dbReference>
<dbReference type="Pfam" id="PF04560">
    <property type="entry name" value="RNA_pol_Rpb2_7"/>
    <property type="match status" value="1"/>
</dbReference>
<feature type="compositionally biased region" description="Basic and acidic residues" evidence="9">
    <location>
        <begin position="1375"/>
        <end position="1385"/>
    </location>
</feature>